<dbReference type="AlphaFoldDB" id="A0AA88GY30"/>
<dbReference type="PANTHER" id="PTHR10183:SF379">
    <property type="entry name" value="CALPAIN-5"/>
    <property type="match status" value="1"/>
</dbReference>
<accession>A0AA88GY30</accession>
<comment type="caution">
    <text evidence="9">The sequence shown here is derived from an EMBL/GenBank/DDBJ whole genome shotgun (WGS) entry which is preliminary data.</text>
</comment>
<dbReference type="Pfam" id="PF01067">
    <property type="entry name" value="Calpain_III"/>
    <property type="match status" value="1"/>
</dbReference>
<evidence type="ECO:0000256" key="7">
    <source>
        <dbReference type="SAM" id="MobiDB-lite"/>
    </source>
</evidence>
<dbReference type="Gene3D" id="3.90.70.10">
    <property type="entry name" value="Cysteine proteinases"/>
    <property type="match status" value="1"/>
</dbReference>
<dbReference type="InterPro" id="IPR001300">
    <property type="entry name" value="Peptidase_C2_calpain_cat"/>
</dbReference>
<dbReference type="PRINTS" id="PR00704">
    <property type="entry name" value="CALPAIN"/>
</dbReference>
<evidence type="ECO:0000313" key="10">
    <source>
        <dbReference type="Proteomes" id="UP000816034"/>
    </source>
</evidence>
<feature type="active site" evidence="5 6">
    <location>
        <position position="64"/>
    </location>
</feature>
<keyword evidence="10" id="KW-1185">Reference proteome</keyword>
<dbReference type="GO" id="GO:0006508">
    <property type="term" value="P:proteolysis"/>
    <property type="evidence" value="ECO:0007669"/>
    <property type="project" value="UniProtKB-KW"/>
</dbReference>
<dbReference type="SUPFAM" id="SSF54001">
    <property type="entry name" value="Cysteine proteinases"/>
    <property type="match status" value="1"/>
</dbReference>
<dbReference type="InterPro" id="IPR022684">
    <property type="entry name" value="Calpain_cysteine_protease"/>
</dbReference>
<evidence type="ECO:0000259" key="8">
    <source>
        <dbReference type="PROSITE" id="PS50203"/>
    </source>
</evidence>
<feature type="domain" description="Calpain catalytic" evidence="8">
    <location>
        <begin position="2"/>
        <end position="302"/>
    </location>
</feature>
<keyword evidence="2 6" id="KW-0645">Protease</keyword>
<sequence length="532" mass="60748">MVFVDEVFPADNSSLCFEPDGDKLPDHVAECKSWKRPSQWCKNCSLFVDSVNPSDIEQGQLGDCWLLSAMAVVAQYPEVLQKLFVETNETEGKYVVRLYYESQWQNVTIDDRIPCGRDGLPCYGHSTSKNEFWISILEKACAKLLGSYEALDGGYLEEGVVLLTGGRPERLYINNWSQNPGKQPWRKDRLWEKLVLYKSENVMMGTSISSNRGEQANEAKGLVAGHAYSILDVRETSDKKYKLVKLKNPWANDFGAWSDTSRNWTFQYKKEMGEEVRADGIFWMEFKDFCTHFDKITCCRLFNDSILSMSSDPKYKIPNNKLSFPSASWNRKKLKGQWDNDTAGGMTNNMAFAKNPHFRLTAQKSGRYFLIIYRAYLSLDADAQYYRSGIGFAVYKGTDNNYKVLPTDNSPNALMQFPVYGRYNAIELDLDQGDYVITPCTLYSNRKGEFIFEVYSACDFDIQPMEENLRVVPPSARGKATQDFGASRQQPSQSNFDTIKIGNNSVKEAKAMPTKASNMMTTYQFEFAKRKL</sequence>
<proteinExistence type="inferred from homology"/>
<evidence type="ECO:0000313" key="9">
    <source>
        <dbReference type="EMBL" id="KAG2388199.1"/>
    </source>
</evidence>
<organism evidence="9 10">
    <name type="scientific">Naegleria lovaniensis</name>
    <name type="common">Amoeba</name>
    <dbReference type="NCBI Taxonomy" id="51637"/>
    <lineage>
        <taxon>Eukaryota</taxon>
        <taxon>Discoba</taxon>
        <taxon>Heterolobosea</taxon>
        <taxon>Tetramitia</taxon>
        <taxon>Eutetramitia</taxon>
        <taxon>Vahlkampfiidae</taxon>
        <taxon>Naegleria</taxon>
    </lineage>
</organism>
<evidence type="ECO:0000256" key="5">
    <source>
        <dbReference type="PIRSR" id="PIRSR622684-1"/>
    </source>
</evidence>
<feature type="active site" evidence="5 6">
    <location>
        <position position="226"/>
    </location>
</feature>
<feature type="region of interest" description="Disordered" evidence="7">
    <location>
        <begin position="476"/>
        <end position="497"/>
    </location>
</feature>
<evidence type="ECO:0000256" key="2">
    <source>
        <dbReference type="ARBA" id="ARBA00022670"/>
    </source>
</evidence>
<evidence type="ECO:0000256" key="3">
    <source>
        <dbReference type="ARBA" id="ARBA00022801"/>
    </source>
</evidence>
<dbReference type="InterPro" id="IPR022683">
    <property type="entry name" value="Calpain_III"/>
</dbReference>
<protein>
    <recommendedName>
        <fullName evidence="8">Calpain catalytic domain-containing protein</fullName>
    </recommendedName>
</protein>
<dbReference type="SMART" id="SM00230">
    <property type="entry name" value="CysPc"/>
    <property type="match status" value="1"/>
</dbReference>
<dbReference type="PROSITE" id="PS50203">
    <property type="entry name" value="CALPAIN_CAT"/>
    <property type="match status" value="1"/>
</dbReference>
<dbReference type="Proteomes" id="UP000816034">
    <property type="component" value="Unassembled WGS sequence"/>
</dbReference>
<dbReference type="InterPro" id="IPR022682">
    <property type="entry name" value="Calpain_domain_III"/>
</dbReference>
<dbReference type="EMBL" id="PYSW02000011">
    <property type="protein sequence ID" value="KAG2388199.1"/>
    <property type="molecule type" value="Genomic_DNA"/>
</dbReference>
<dbReference type="Pfam" id="PF00648">
    <property type="entry name" value="Peptidase_C2"/>
    <property type="match status" value="1"/>
</dbReference>
<dbReference type="PROSITE" id="PS00139">
    <property type="entry name" value="THIOL_PROTEASE_CYS"/>
    <property type="match status" value="1"/>
</dbReference>
<reference evidence="9 10" key="1">
    <citation type="journal article" date="2018" name="BMC Genomics">
        <title>The genome of Naegleria lovaniensis, the basis for a comparative approach to unravel pathogenicity factors of the human pathogenic amoeba N. fowleri.</title>
        <authorList>
            <person name="Liechti N."/>
            <person name="Schurch N."/>
            <person name="Bruggmann R."/>
            <person name="Wittwer M."/>
        </authorList>
    </citation>
    <scope>NUCLEOTIDE SEQUENCE [LARGE SCALE GENOMIC DNA]</scope>
    <source>
        <strain evidence="9 10">ATCC 30569</strain>
    </source>
</reference>
<name>A0AA88GY30_NAELO</name>
<comment type="similarity">
    <text evidence="1">Belongs to the peptidase C2 family.</text>
</comment>
<keyword evidence="4 6" id="KW-0788">Thiol protease</keyword>
<dbReference type="CDD" id="cd00044">
    <property type="entry name" value="CysPc"/>
    <property type="match status" value="1"/>
</dbReference>
<dbReference type="Gene3D" id="2.60.120.380">
    <property type="match status" value="1"/>
</dbReference>
<dbReference type="InterPro" id="IPR036213">
    <property type="entry name" value="Calpain_III_sf"/>
</dbReference>
<dbReference type="GeneID" id="68093505"/>
<evidence type="ECO:0000256" key="6">
    <source>
        <dbReference type="PROSITE-ProRule" id="PRU00239"/>
    </source>
</evidence>
<feature type="compositionally biased region" description="Polar residues" evidence="7">
    <location>
        <begin position="487"/>
        <end position="497"/>
    </location>
</feature>
<dbReference type="InterPro" id="IPR000169">
    <property type="entry name" value="Pept_cys_AS"/>
</dbReference>
<dbReference type="SMART" id="SM00720">
    <property type="entry name" value="calpain_III"/>
    <property type="match status" value="1"/>
</dbReference>
<dbReference type="PANTHER" id="PTHR10183">
    <property type="entry name" value="CALPAIN"/>
    <property type="match status" value="1"/>
</dbReference>
<dbReference type="RefSeq" id="XP_044552191.1">
    <property type="nucleotide sequence ID" value="XM_044686039.1"/>
</dbReference>
<evidence type="ECO:0000256" key="4">
    <source>
        <dbReference type="ARBA" id="ARBA00022807"/>
    </source>
</evidence>
<dbReference type="SUPFAM" id="SSF49758">
    <property type="entry name" value="Calpain large subunit, middle domain (domain III)"/>
    <property type="match status" value="1"/>
</dbReference>
<feature type="active site" evidence="5 6">
    <location>
        <position position="248"/>
    </location>
</feature>
<gene>
    <name evidence="9" type="ORF">C9374_001049</name>
</gene>
<dbReference type="GO" id="GO:0004198">
    <property type="term" value="F:calcium-dependent cysteine-type endopeptidase activity"/>
    <property type="evidence" value="ECO:0007669"/>
    <property type="project" value="InterPro"/>
</dbReference>
<evidence type="ECO:0000256" key="1">
    <source>
        <dbReference type="ARBA" id="ARBA00007623"/>
    </source>
</evidence>
<dbReference type="InterPro" id="IPR038765">
    <property type="entry name" value="Papain-like_cys_pep_sf"/>
</dbReference>
<keyword evidence="3 6" id="KW-0378">Hydrolase</keyword>